<sequence length="972" mass="113537">MESFGFNIKLPLIEKASTNVKDIISHIKLNDGVYFEKTKLDHDEIVRNLENNNVYKKIEAMKHILIGHILKKNVSSFFFNVLTNISVDNLILKKLIYNYLILYAHGNTDLTLLSANSFKKDLSNNNYQIRSWALRAMASIKSIDIINILIGSLKRLSNDNSPYVRKTCADVIPSIYLVDKDQFIFLRKLLIKLISDRELTVVSSAIISFSAICIYNQVERPHHYEELHNAEYEANTVTLPKDQPFQDPTEFTNVDNNQDGKNVLNHINQISNKHNAASSSNEQIEFKNGNIQNSDSHFMDMCDATHIFSSLSFLHTHYYKLCKYLLYMHPYNQTYLIDLLLRYCRMFYKNPLKNEKINLKKQENIYDNNISNGDLSNQNDYDTYDEYKNYTIDIEIFINKLIILLSSSSYCVVLGSISALYNLTELTYKEEIIQAILFCLLKSNAEKNDEAYEIFLKSVKPIIKLLKNDFSLYISYFFINSHDSTIKKSLKIDILYMLNKKDNKMIILNELIHALYIPNNSELIIKKLFKYITEIALQSSECLSKIINQIMIMLNSNIKIYSYESILSLRKLLQQNDSKKIKKIIFFLTKILLQVQSNEVKISILWILANYQKYIDYLLLFDLSRILVKSFEVSDDAFKIHIIHFLFKIWIYQYGHIIRSGSCEDNKNTNSQIHNSSNNQFNEHKVEQDKMGYDNDDKIENNFLLFENLCKNCFFIASRDKNFDIQDTSKFYYHIMFVINKLKSQNMLDYQLLQSNIFNQPISDFTLSLSYLKFFYLHSGRSIITHSLNLGSKNLSENKSGPPFYQSEQDNHISHNNSEHKKINILQLNTISNLLNTKIVSYVNLPDFAQTDLPNTEHINNIEKEKKQPISFSSDDLKYNKKIVNNINPHIFVNIDDFYKEEKIKSEKNKFSNFSDTSFLINKGAKIQGEDDESDDNQQSPKINESEKSGHAKDVIYEEVDDIEKFFFNNNE</sequence>
<gene>
    <name evidence="8" type="ORF">PCHAJ_000015900</name>
</gene>
<dbReference type="Pfam" id="PF01602">
    <property type="entry name" value="Adaptin_N"/>
    <property type="match status" value="2"/>
</dbReference>
<evidence type="ECO:0000259" key="7">
    <source>
        <dbReference type="Pfam" id="PF01602"/>
    </source>
</evidence>
<comment type="similarity">
    <text evidence="2">Belongs to the adaptor complexes large subunit family.</text>
</comment>
<keyword evidence="5" id="KW-0472">Membrane</keyword>
<evidence type="ECO:0000256" key="4">
    <source>
        <dbReference type="ARBA" id="ARBA00022927"/>
    </source>
</evidence>
<dbReference type="AlphaFoldDB" id="A0A1C6Y834"/>
<feature type="domain" description="Clathrin/coatomer adaptor adaptin-like N-terminal" evidence="7">
    <location>
        <begin position="312"/>
        <end position="650"/>
    </location>
</feature>
<dbReference type="SUPFAM" id="SSF48371">
    <property type="entry name" value="ARM repeat"/>
    <property type="match status" value="1"/>
</dbReference>
<feature type="region of interest" description="Disordered" evidence="6">
    <location>
        <begin position="925"/>
        <end position="954"/>
    </location>
</feature>
<dbReference type="Gene3D" id="1.25.10.10">
    <property type="entry name" value="Leucine-rich Repeat Variant"/>
    <property type="match status" value="2"/>
</dbReference>
<evidence type="ECO:0000256" key="5">
    <source>
        <dbReference type="ARBA" id="ARBA00023136"/>
    </source>
</evidence>
<keyword evidence="4" id="KW-0653">Protein transport</keyword>
<evidence type="ECO:0000256" key="6">
    <source>
        <dbReference type="SAM" id="MobiDB-lite"/>
    </source>
</evidence>
<dbReference type="GO" id="GO:0006886">
    <property type="term" value="P:intracellular protein transport"/>
    <property type="evidence" value="ECO:0007669"/>
    <property type="project" value="InterPro"/>
</dbReference>
<feature type="compositionally biased region" description="Basic and acidic residues" evidence="6">
    <location>
        <begin position="944"/>
        <end position="954"/>
    </location>
</feature>
<reference evidence="8 9" key="1">
    <citation type="submission" date="2016-08" db="EMBL/GenBank/DDBJ databases">
        <authorList>
            <consortium name="Pathogen Informatics"/>
        </authorList>
    </citation>
    <scope>NUCLEOTIDE SEQUENCE [LARGE SCALE GENOMIC DNA]</scope>
    <source>
        <strain evidence="8 9">AJ</strain>
    </source>
</reference>
<evidence type="ECO:0000313" key="8">
    <source>
        <dbReference type="EMBL" id="SCM19278.1"/>
    </source>
</evidence>
<organism evidence="8 9">
    <name type="scientific">Plasmodium chabaudi chabaudi</name>
    <dbReference type="NCBI Taxonomy" id="31271"/>
    <lineage>
        <taxon>Eukaryota</taxon>
        <taxon>Sar</taxon>
        <taxon>Alveolata</taxon>
        <taxon>Apicomplexa</taxon>
        <taxon>Aconoidasida</taxon>
        <taxon>Haemosporida</taxon>
        <taxon>Plasmodiidae</taxon>
        <taxon>Plasmodium</taxon>
        <taxon>Plasmodium (Vinckeia)</taxon>
    </lineage>
</organism>
<evidence type="ECO:0000256" key="2">
    <source>
        <dbReference type="ARBA" id="ARBA00006613"/>
    </source>
</evidence>
<protein>
    <submittedName>
        <fullName evidence="8">AP-3 complex subunit beta, putative</fullName>
    </submittedName>
</protein>
<dbReference type="PANTHER" id="PTHR11134">
    <property type="entry name" value="ADAPTOR COMPLEX SUBUNIT BETA FAMILY MEMBER"/>
    <property type="match status" value="1"/>
</dbReference>
<evidence type="ECO:0000313" key="9">
    <source>
        <dbReference type="Proteomes" id="UP000507163"/>
    </source>
</evidence>
<dbReference type="GO" id="GO:0012505">
    <property type="term" value="C:endomembrane system"/>
    <property type="evidence" value="ECO:0007669"/>
    <property type="project" value="UniProtKB-SubCell"/>
</dbReference>
<dbReference type="InterPro" id="IPR002553">
    <property type="entry name" value="Clathrin/coatomer_adapt-like_N"/>
</dbReference>
<evidence type="ECO:0000256" key="1">
    <source>
        <dbReference type="ARBA" id="ARBA00004308"/>
    </source>
</evidence>
<dbReference type="Proteomes" id="UP000507163">
    <property type="component" value="Chromosome 1"/>
</dbReference>
<dbReference type="InterPro" id="IPR016024">
    <property type="entry name" value="ARM-type_fold"/>
</dbReference>
<feature type="domain" description="Clathrin/coatomer adaptor adaptin-like N-terminal" evidence="7">
    <location>
        <begin position="40"/>
        <end position="217"/>
    </location>
</feature>
<evidence type="ECO:0000256" key="3">
    <source>
        <dbReference type="ARBA" id="ARBA00022448"/>
    </source>
</evidence>
<dbReference type="InterPro" id="IPR011989">
    <property type="entry name" value="ARM-like"/>
</dbReference>
<name>A0A1C6Y834_PLACU</name>
<dbReference type="EMBL" id="LT608167">
    <property type="protein sequence ID" value="SCM19278.1"/>
    <property type="molecule type" value="Genomic_DNA"/>
</dbReference>
<dbReference type="InterPro" id="IPR026739">
    <property type="entry name" value="AP_beta"/>
</dbReference>
<accession>A0A1C6Y834</accession>
<keyword evidence="3" id="KW-0813">Transport</keyword>
<dbReference type="GO" id="GO:0030117">
    <property type="term" value="C:membrane coat"/>
    <property type="evidence" value="ECO:0007669"/>
    <property type="project" value="InterPro"/>
</dbReference>
<proteinExistence type="inferred from homology"/>
<comment type="subcellular location">
    <subcellularLocation>
        <location evidence="1">Endomembrane system</location>
    </subcellularLocation>
</comment>
<dbReference type="GO" id="GO:0016192">
    <property type="term" value="P:vesicle-mediated transport"/>
    <property type="evidence" value="ECO:0007669"/>
    <property type="project" value="InterPro"/>
</dbReference>